<organism evidence="1 2">
    <name type="scientific">Candidatus Synechococcus calcipolaris G9</name>
    <dbReference type="NCBI Taxonomy" id="1497997"/>
    <lineage>
        <taxon>Bacteria</taxon>
        <taxon>Bacillati</taxon>
        <taxon>Cyanobacteriota</taxon>
        <taxon>Cyanophyceae</taxon>
        <taxon>Synechococcales</taxon>
        <taxon>Synechococcaceae</taxon>
        <taxon>Synechococcus</taxon>
    </lineage>
</organism>
<gene>
    <name evidence="1" type="ORF">L3556_07560</name>
</gene>
<protein>
    <submittedName>
        <fullName evidence="1">Uncharacterized protein</fullName>
    </submittedName>
</protein>
<dbReference type="RefSeq" id="WP_277866683.1">
    <property type="nucleotide sequence ID" value="NZ_JAKKUT010000002.1"/>
</dbReference>
<evidence type="ECO:0000313" key="1">
    <source>
        <dbReference type="EMBL" id="MDG2990786.1"/>
    </source>
</evidence>
<proteinExistence type="predicted"/>
<reference evidence="1" key="1">
    <citation type="journal article" date="2022" name="Genome Biol. Evol.">
        <title>A New Gene Family Diagnostic for Intracellular Biomineralization of Amorphous Ca Carbonates by Cyanobacteria.</title>
        <authorList>
            <person name="Benzerara K."/>
            <person name="Duprat E."/>
            <person name="Bitard-Feildel T."/>
            <person name="Caumes G."/>
            <person name="Cassier-Chauvat C."/>
            <person name="Chauvat F."/>
            <person name="Dezi M."/>
            <person name="Diop S.I."/>
            <person name="Gaschignard G."/>
            <person name="Gorgen S."/>
            <person name="Gugger M."/>
            <person name="Lopez-Garcia P."/>
            <person name="Millet M."/>
            <person name="Skouri-Panet F."/>
            <person name="Moreira D."/>
            <person name="Callebaut I."/>
        </authorList>
    </citation>
    <scope>NUCLEOTIDE SEQUENCE</scope>
    <source>
        <strain evidence="1">G9</strain>
    </source>
</reference>
<comment type="caution">
    <text evidence="1">The sequence shown here is derived from an EMBL/GenBank/DDBJ whole genome shotgun (WGS) entry which is preliminary data.</text>
</comment>
<dbReference type="Proteomes" id="UP001154265">
    <property type="component" value="Unassembled WGS sequence"/>
</dbReference>
<name>A0ABT6EZ16_9SYNE</name>
<dbReference type="EMBL" id="JAKKUT010000002">
    <property type="protein sequence ID" value="MDG2990786.1"/>
    <property type="molecule type" value="Genomic_DNA"/>
</dbReference>
<evidence type="ECO:0000313" key="2">
    <source>
        <dbReference type="Proteomes" id="UP001154265"/>
    </source>
</evidence>
<keyword evidence="2" id="KW-1185">Reference proteome</keyword>
<sequence length="95" mass="10880">MGTLRSCDLEVIHATEDYLVARELSDRASLAQLVIVEVLIDKTHASEKSTDLDMVFRNEELSLKRNNHCEQLYHRVSQAIADNKNWQLIRSVATI</sequence>
<reference evidence="1" key="2">
    <citation type="submission" date="2022-01" db="EMBL/GenBank/DDBJ databases">
        <authorList>
            <person name="Zivanovic Y."/>
            <person name="Moreira D."/>
            <person name="Lopez-Garcia P."/>
        </authorList>
    </citation>
    <scope>NUCLEOTIDE SEQUENCE</scope>
    <source>
        <strain evidence="1">G9</strain>
    </source>
</reference>
<accession>A0ABT6EZ16</accession>